<evidence type="ECO:0000256" key="2">
    <source>
        <dbReference type="ARBA" id="ARBA00007430"/>
    </source>
</evidence>
<feature type="transmembrane region" description="Helical" evidence="7">
    <location>
        <begin position="96"/>
        <end position="119"/>
    </location>
</feature>
<feature type="transmembrane region" description="Helical" evidence="7">
    <location>
        <begin position="164"/>
        <end position="181"/>
    </location>
</feature>
<feature type="transmembrane region" description="Helical" evidence="7">
    <location>
        <begin position="131"/>
        <end position="152"/>
    </location>
</feature>
<evidence type="ECO:0000256" key="7">
    <source>
        <dbReference type="SAM" id="Phobius"/>
    </source>
</evidence>
<feature type="transmembrane region" description="Helical" evidence="7">
    <location>
        <begin position="373"/>
        <end position="392"/>
    </location>
</feature>
<comment type="caution">
    <text evidence="8">The sequence shown here is derived from an EMBL/GenBank/DDBJ whole genome shotgun (WGS) entry which is preliminary data.</text>
</comment>
<keyword evidence="5 7" id="KW-1133">Transmembrane helix</keyword>
<dbReference type="EMBL" id="BSYI01000034">
    <property type="protein sequence ID" value="GMG84352.1"/>
    <property type="molecule type" value="Genomic_DNA"/>
</dbReference>
<evidence type="ECO:0000256" key="5">
    <source>
        <dbReference type="ARBA" id="ARBA00022989"/>
    </source>
</evidence>
<gene>
    <name evidence="8" type="ORF">LNKW23_35670</name>
</gene>
<evidence type="ECO:0000313" key="8">
    <source>
        <dbReference type="EMBL" id="GMG84352.1"/>
    </source>
</evidence>
<feature type="transmembrane region" description="Helical" evidence="7">
    <location>
        <begin position="300"/>
        <end position="322"/>
    </location>
</feature>
<name>A0ABQ6LQN4_9RHOB</name>
<dbReference type="PANTHER" id="PTHR30250:SF10">
    <property type="entry name" value="LIPOPOLYSACCHARIDE BIOSYNTHESIS PROTEIN WZXC"/>
    <property type="match status" value="1"/>
</dbReference>
<keyword evidence="3" id="KW-1003">Cell membrane</keyword>
<comment type="subcellular location">
    <subcellularLocation>
        <location evidence="1">Cell membrane</location>
        <topology evidence="1">Multi-pass membrane protein</topology>
    </subcellularLocation>
</comment>
<dbReference type="Proteomes" id="UP001239909">
    <property type="component" value="Unassembled WGS sequence"/>
</dbReference>
<dbReference type="CDD" id="cd13127">
    <property type="entry name" value="MATE_tuaB_like"/>
    <property type="match status" value="1"/>
</dbReference>
<sequence length="515" mass="54030">MTRAERNARALAAADASQSIGRRAAQGAGIALAAQALRLTIQMGATACLARLLLPEDFGLYAMALTLTGMVLLFTDLGLAQATVQRPEIDQKMVSGLFLLNLAMAGAVVLATAALAPLLVRLYGAPEVGPLALVVATAAVFNALGAQHRALLMRGMRWVALQRADLLGQFGGSLLAVLLAWGAGAGYWALAVQPLATAALASALLWRATDWRPSLVRDLRPAREAIRFGLNYTGFNLLNHFQRNGDNMLIGWFWGAGPLGFYTRAYNLMMLPVQALRGPVSSALIPALSRLQDRPEEWRALLLDAAGLLAVATAGVGALLVAAAPEIVAIVYGPGWERAATVMTWLAGGVFATALADCLGWIYLSLGRTRRMLLWTLLGTAPAMLGAFALAVPHGIETVALTFSVVMLALVGPGLFVACRGTPVSWLAVLRMTGPYALGGFAVGAALALAAPWAGLPGAALRLGLDAAAIGAAQAAMLALWPAIDPAHRRMRTRALRQLGALRERLARRRAGGPA</sequence>
<proteinExistence type="inferred from homology"/>
<protein>
    <submittedName>
        <fullName evidence="8">Lipopolysaccharide biosynthesis protein</fullName>
    </submittedName>
</protein>
<keyword evidence="6 7" id="KW-0472">Membrane</keyword>
<feature type="transmembrane region" description="Helical" evidence="7">
    <location>
        <begin position="342"/>
        <end position="366"/>
    </location>
</feature>
<keyword evidence="4 7" id="KW-0812">Transmembrane</keyword>
<dbReference type="PANTHER" id="PTHR30250">
    <property type="entry name" value="PST FAMILY PREDICTED COLANIC ACID TRANSPORTER"/>
    <property type="match status" value="1"/>
</dbReference>
<feature type="transmembrane region" description="Helical" evidence="7">
    <location>
        <begin position="467"/>
        <end position="484"/>
    </location>
</feature>
<dbReference type="InterPro" id="IPR050833">
    <property type="entry name" value="Poly_Biosynth_Transport"/>
</dbReference>
<evidence type="ECO:0000313" key="9">
    <source>
        <dbReference type="Proteomes" id="UP001239909"/>
    </source>
</evidence>
<dbReference type="RefSeq" id="WP_285673390.1">
    <property type="nucleotide sequence ID" value="NZ_BSYI01000034.1"/>
</dbReference>
<organism evidence="8 9">
    <name type="scientific">Paralimibaculum aggregatum</name>
    <dbReference type="NCBI Taxonomy" id="3036245"/>
    <lineage>
        <taxon>Bacteria</taxon>
        <taxon>Pseudomonadati</taxon>
        <taxon>Pseudomonadota</taxon>
        <taxon>Alphaproteobacteria</taxon>
        <taxon>Rhodobacterales</taxon>
        <taxon>Paracoccaceae</taxon>
        <taxon>Paralimibaculum</taxon>
    </lineage>
</organism>
<feature type="transmembrane region" description="Helical" evidence="7">
    <location>
        <begin position="436"/>
        <end position="455"/>
    </location>
</feature>
<evidence type="ECO:0000256" key="3">
    <source>
        <dbReference type="ARBA" id="ARBA00022475"/>
    </source>
</evidence>
<reference evidence="8 9" key="1">
    <citation type="submission" date="2023-04" db="EMBL/GenBank/DDBJ databases">
        <title>Marinoamorphus aggregata gen. nov., sp. Nov., isolate from tissue of brittle star Ophioplocus japonicus.</title>
        <authorList>
            <person name="Kawano K."/>
            <person name="Sawayama S."/>
            <person name="Nakagawa S."/>
        </authorList>
    </citation>
    <scope>NUCLEOTIDE SEQUENCE [LARGE SCALE GENOMIC DNA]</scope>
    <source>
        <strain evidence="8 9">NKW23</strain>
    </source>
</reference>
<feature type="transmembrane region" description="Helical" evidence="7">
    <location>
        <begin position="60"/>
        <end position="84"/>
    </location>
</feature>
<evidence type="ECO:0000256" key="1">
    <source>
        <dbReference type="ARBA" id="ARBA00004651"/>
    </source>
</evidence>
<evidence type="ECO:0000256" key="4">
    <source>
        <dbReference type="ARBA" id="ARBA00022692"/>
    </source>
</evidence>
<accession>A0ABQ6LQN4</accession>
<dbReference type="Pfam" id="PF13440">
    <property type="entry name" value="Polysacc_synt_3"/>
    <property type="match status" value="1"/>
</dbReference>
<feature type="transmembrane region" description="Helical" evidence="7">
    <location>
        <begin position="30"/>
        <end position="54"/>
    </location>
</feature>
<keyword evidence="9" id="KW-1185">Reference proteome</keyword>
<evidence type="ECO:0000256" key="6">
    <source>
        <dbReference type="ARBA" id="ARBA00023136"/>
    </source>
</evidence>
<comment type="similarity">
    <text evidence="2">Belongs to the polysaccharide synthase family.</text>
</comment>